<comment type="pathway">
    <text evidence="3">Pyrimidine metabolism; UMP biosynthesis via de novo pathway; orotate from (S)-dihydroorotate (NAD(+) route): step 1/1.</text>
</comment>
<gene>
    <name evidence="14" type="ORF">HXM71_02505</name>
</gene>
<organism evidence="14 15">
    <name type="scientific">Mogibacterium diversum</name>
    <dbReference type="NCBI Taxonomy" id="114527"/>
    <lineage>
        <taxon>Bacteria</taxon>
        <taxon>Bacillati</taxon>
        <taxon>Bacillota</taxon>
        <taxon>Clostridia</taxon>
        <taxon>Peptostreptococcales</taxon>
        <taxon>Anaerovoracaceae</taxon>
        <taxon>Mogibacterium</taxon>
    </lineage>
</organism>
<feature type="domain" description="Dihydroorotate dehydrogenase catalytic" evidence="13">
    <location>
        <begin position="1"/>
        <end position="68"/>
    </location>
</feature>
<keyword evidence="9" id="KW-0560">Oxidoreductase</keyword>
<dbReference type="Pfam" id="PF01180">
    <property type="entry name" value="DHO_dh"/>
    <property type="match status" value="1"/>
</dbReference>
<dbReference type="EC" id="1.3.1.14" evidence="4"/>
<dbReference type="PANTHER" id="PTHR48109">
    <property type="entry name" value="DIHYDROOROTATE DEHYDROGENASE (QUINONE), MITOCHONDRIAL-RELATED"/>
    <property type="match status" value="1"/>
</dbReference>
<feature type="non-terminal residue" evidence="14">
    <location>
        <position position="1"/>
    </location>
</feature>
<evidence type="ECO:0000256" key="4">
    <source>
        <dbReference type="ARBA" id="ARBA00012061"/>
    </source>
</evidence>
<comment type="function">
    <text evidence="2">Catalyzes the conversion of dihydroorotate to orotate with NAD(+) as electron acceptor.</text>
</comment>
<dbReference type="Gene3D" id="3.20.20.70">
    <property type="entry name" value="Aldolase class I"/>
    <property type="match status" value="1"/>
</dbReference>
<dbReference type="PROSITE" id="PS00912">
    <property type="entry name" value="DHODEHASE_2"/>
    <property type="match status" value="1"/>
</dbReference>
<name>A0A930EG43_9FIRM</name>
<dbReference type="InterPro" id="IPR005720">
    <property type="entry name" value="Dihydroorotate_DH_cat"/>
</dbReference>
<dbReference type="GO" id="GO:0005737">
    <property type="term" value="C:cytoplasm"/>
    <property type="evidence" value="ECO:0007669"/>
    <property type="project" value="InterPro"/>
</dbReference>
<keyword evidence="8" id="KW-0665">Pyrimidine biosynthesis</keyword>
<evidence type="ECO:0000313" key="14">
    <source>
        <dbReference type="EMBL" id="MBF1351977.1"/>
    </source>
</evidence>
<dbReference type="GO" id="GO:0006207">
    <property type="term" value="P:'de novo' pyrimidine nucleobase biosynthetic process"/>
    <property type="evidence" value="ECO:0007669"/>
    <property type="project" value="InterPro"/>
</dbReference>
<comment type="catalytic activity">
    <reaction evidence="12">
        <text>(S)-dihydroorotate + NAD(+) = orotate + NADH + H(+)</text>
        <dbReference type="Rhea" id="RHEA:13513"/>
        <dbReference type="ChEBI" id="CHEBI:15378"/>
        <dbReference type="ChEBI" id="CHEBI:30839"/>
        <dbReference type="ChEBI" id="CHEBI:30864"/>
        <dbReference type="ChEBI" id="CHEBI:57540"/>
        <dbReference type="ChEBI" id="CHEBI:57945"/>
        <dbReference type="EC" id="1.3.1.14"/>
    </reaction>
</comment>
<dbReference type="EMBL" id="JABZQH010000057">
    <property type="protein sequence ID" value="MBF1351977.1"/>
    <property type="molecule type" value="Genomic_DNA"/>
</dbReference>
<comment type="cofactor">
    <cofactor evidence="1">
        <name>FMN</name>
        <dbReference type="ChEBI" id="CHEBI:58210"/>
    </cofactor>
</comment>
<protein>
    <recommendedName>
        <fullName evidence="5">Dihydroorotate dehydrogenase B (NAD(+)), catalytic subunit</fullName>
        <ecNumber evidence="4">1.3.1.14</ecNumber>
    </recommendedName>
    <alternativeName>
        <fullName evidence="10">Dihydroorotate oxidase B</fullName>
    </alternativeName>
    <alternativeName>
        <fullName evidence="11">Orotate reductase (NADH)</fullName>
    </alternativeName>
</protein>
<evidence type="ECO:0000256" key="9">
    <source>
        <dbReference type="ARBA" id="ARBA00023002"/>
    </source>
</evidence>
<evidence type="ECO:0000256" key="6">
    <source>
        <dbReference type="ARBA" id="ARBA00022630"/>
    </source>
</evidence>
<dbReference type="Proteomes" id="UP000722050">
    <property type="component" value="Unassembled WGS sequence"/>
</dbReference>
<dbReference type="InterPro" id="IPR001295">
    <property type="entry name" value="Dihydroorotate_DH_CS"/>
</dbReference>
<evidence type="ECO:0000256" key="12">
    <source>
        <dbReference type="ARBA" id="ARBA00048996"/>
    </source>
</evidence>
<evidence type="ECO:0000256" key="3">
    <source>
        <dbReference type="ARBA" id="ARBA00004715"/>
    </source>
</evidence>
<evidence type="ECO:0000256" key="11">
    <source>
        <dbReference type="ARBA" id="ARBA00032046"/>
    </source>
</evidence>
<dbReference type="PANTHER" id="PTHR48109:SF1">
    <property type="entry name" value="DIHYDROOROTATE DEHYDROGENASE (FUMARATE)"/>
    <property type="match status" value="1"/>
</dbReference>
<dbReference type="InterPro" id="IPR013785">
    <property type="entry name" value="Aldolase_TIM"/>
</dbReference>
<sequence length="83" mass="9090">AIRPIAQRMVNEVFHAVKLPIIGIGGIQSVDDVLEMIMAGATAIEIGSANLIDPWTMPRIISELQPRMEELGIKNLDEIRGVI</sequence>
<evidence type="ECO:0000313" key="15">
    <source>
        <dbReference type="Proteomes" id="UP000722050"/>
    </source>
</evidence>
<dbReference type="SUPFAM" id="SSF51395">
    <property type="entry name" value="FMN-linked oxidoreductases"/>
    <property type="match status" value="1"/>
</dbReference>
<reference evidence="14" key="1">
    <citation type="submission" date="2020-04" db="EMBL/GenBank/DDBJ databases">
        <title>Deep metagenomics examines the oral microbiome during advanced dental caries in children, revealing novel taxa and co-occurrences with host molecules.</title>
        <authorList>
            <person name="Baker J.L."/>
            <person name="Morton J.T."/>
            <person name="Dinis M."/>
            <person name="Alvarez R."/>
            <person name="Tran N.C."/>
            <person name="Knight R."/>
            <person name="Edlund A."/>
        </authorList>
    </citation>
    <scope>NUCLEOTIDE SEQUENCE</scope>
    <source>
        <strain evidence="14">JCVI_24_bin.8</strain>
    </source>
</reference>
<accession>A0A930EG43</accession>
<comment type="caution">
    <text evidence="14">The sequence shown here is derived from an EMBL/GenBank/DDBJ whole genome shotgun (WGS) entry which is preliminary data.</text>
</comment>
<evidence type="ECO:0000256" key="1">
    <source>
        <dbReference type="ARBA" id="ARBA00001917"/>
    </source>
</evidence>
<keyword evidence="6" id="KW-0285">Flavoprotein</keyword>
<evidence type="ECO:0000256" key="10">
    <source>
        <dbReference type="ARBA" id="ARBA00029718"/>
    </source>
</evidence>
<dbReference type="InterPro" id="IPR050074">
    <property type="entry name" value="DHO_dehydrogenase"/>
</dbReference>
<dbReference type="GO" id="GO:0004589">
    <property type="term" value="F:dihydroorotate dehydrogenase (NAD+) activity"/>
    <property type="evidence" value="ECO:0007669"/>
    <property type="project" value="UniProtKB-EC"/>
</dbReference>
<proteinExistence type="predicted"/>
<evidence type="ECO:0000256" key="8">
    <source>
        <dbReference type="ARBA" id="ARBA00022975"/>
    </source>
</evidence>
<dbReference type="GO" id="GO:0006221">
    <property type="term" value="P:pyrimidine nucleotide biosynthetic process"/>
    <property type="evidence" value="ECO:0007669"/>
    <property type="project" value="UniProtKB-KW"/>
</dbReference>
<evidence type="ECO:0000256" key="5">
    <source>
        <dbReference type="ARBA" id="ARBA00018101"/>
    </source>
</evidence>
<evidence type="ECO:0000259" key="13">
    <source>
        <dbReference type="Pfam" id="PF01180"/>
    </source>
</evidence>
<dbReference type="AlphaFoldDB" id="A0A930EG43"/>
<evidence type="ECO:0000256" key="7">
    <source>
        <dbReference type="ARBA" id="ARBA00022643"/>
    </source>
</evidence>
<evidence type="ECO:0000256" key="2">
    <source>
        <dbReference type="ARBA" id="ARBA00003616"/>
    </source>
</evidence>
<keyword evidence="7" id="KW-0288">FMN</keyword>